<dbReference type="InterPro" id="IPR001926">
    <property type="entry name" value="TrpB-like_PALP"/>
</dbReference>
<dbReference type="GO" id="GO:0003941">
    <property type="term" value="F:L-serine ammonia-lyase activity"/>
    <property type="evidence" value="ECO:0007669"/>
    <property type="project" value="UniProtKB-EC"/>
</dbReference>
<dbReference type="Pfam" id="PF00291">
    <property type="entry name" value="PALP"/>
    <property type="match status" value="1"/>
</dbReference>
<evidence type="ECO:0000259" key="7">
    <source>
        <dbReference type="Pfam" id="PF00291"/>
    </source>
</evidence>
<dbReference type="PANTHER" id="PTHR48078:SF2">
    <property type="entry name" value="CATABOLIC L-SERINE_THREONINE DEHYDRATASE"/>
    <property type="match status" value="1"/>
</dbReference>
<dbReference type="GO" id="GO:0009097">
    <property type="term" value="P:isoleucine biosynthetic process"/>
    <property type="evidence" value="ECO:0007669"/>
    <property type="project" value="TreeGrafter"/>
</dbReference>
<evidence type="ECO:0000256" key="3">
    <source>
        <dbReference type="ARBA" id="ARBA00012093"/>
    </source>
</evidence>
<dbReference type="Proteomes" id="UP000320762">
    <property type="component" value="Unassembled WGS sequence"/>
</dbReference>
<dbReference type="EMBL" id="VDMD01000015">
    <property type="protein sequence ID" value="TRM61691.1"/>
    <property type="molecule type" value="Genomic_DNA"/>
</dbReference>
<keyword evidence="9" id="KW-1185">Reference proteome</keyword>
<comment type="cofactor">
    <cofactor evidence="1">
        <name>pyridoxal 5'-phosphate</name>
        <dbReference type="ChEBI" id="CHEBI:597326"/>
    </cofactor>
</comment>
<evidence type="ECO:0000256" key="6">
    <source>
        <dbReference type="ARBA" id="ARBA00049406"/>
    </source>
</evidence>
<accession>A0A550CA58</accession>
<protein>
    <recommendedName>
        <fullName evidence="3">L-serine ammonia-lyase</fullName>
        <ecNumber evidence="3">4.3.1.17</ecNumber>
    </recommendedName>
</protein>
<reference evidence="8 9" key="1">
    <citation type="journal article" date="2019" name="New Phytol.">
        <title>Comparative genomics reveals unique wood-decay strategies and fruiting body development in the Schizophyllaceae.</title>
        <authorList>
            <person name="Almasi E."/>
            <person name="Sahu N."/>
            <person name="Krizsan K."/>
            <person name="Balint B."/>
            <person name="Kovacs G.M."/>
            <person name="Kiss B."/>
            <person name="Cseklye J."/>
            <person name="Drula E."/>
            <person name="Henrissat B."/>
            <person name="Nagy I."/>
            <person name="Chovatia M."/>
            <person name="Adam C."/>
            <person name="LaButti K."/>
            <person name="Lipzen A."/>
            <person name="Riley R."/>
            <person name="Grigoriev I.V."/>
            <person name="Nagy L.G."/>
        </authorList>
    </citation>
    <scope>NUCLEOTIDE SEQUENCE [LARGE SCALE GENOMIC DNA]</scope>
    <source>
        <strain evidence="8 9">NL-1724</strain>
    </source>
</reference>
<evidence type="ECO:0000256" key="5">
    <source>
        <dbReference type="ARBA" id="ARBA00023239"/>
    </source>
</evidence>
<comment type="caution">
    <text evidence="8">The sequence shown here is derived from an EMBL/GenBank/DDBJ whole genome shotgun (WGS) entry which is preliminary data.</text>
</comment>
<dbReference type="GO" id="GO:0004794">
    <property type="term" value="F:threonine deaminase activity"/>
    <property type="evidence" value="ECO:0007669"/>
    <property type="project" value="TreeGrafter"/>
</dbReference>
<sequence length="376" mass="39844">MPPTPAESMRNTIILSPYISKTLGCKAYLKLENLHPCHSFKYRGISHFVKWAKEQHGPSTHAIIASGGNAGLAAACSANILRVTCTVYLPQGAAQSTIDLLRAQNAEVVVIGRFYAEALQAAKEAAASDVHAVVVPAYEHELLWEGHSSMIDEIASQLKKKPDAIFCSVGGGGMLGGILAGCKNNGWDDVLVATMETGGSDCFHYSMALNQMPEAEAKARLPDNVSAVQDEETGVMLAHMHSFSSKASGSLGASQPAARVVKMALERAGQVKTCSLPDALAIQTCARFADEHKILVELACAATLAPAFKAPLFNDLVQPHAGQAPEDRTVVFIVCGGFKISLAELEGYRKDTAAEVAAGGVWDILSDQGKVITVEK</sequence>
<proteinExistence type="inferred from homology"/>
<keyword evidence="4" id="KW-0663">Pyridoxal phosphate</keyword>
<dbReference type="OrthoDB" id="7773036at2759"/>
<comment type="catalytic activity">
    <reaction evidence="6">
        <text>L-serine = pyruvate + NH4(+)</text>
        <dbReference type="Rhea" id="RHEA:19169"/>
        <dbReference type="ChEBI" id="CHEBI:15361"/>
        <dbReference type="ChEBI" id="CHEBI:28938"/>
        <dbReference type="ChEBI" id="CHEBI:33384"/>
        <dbReference type="EC" id="4.3.1.17"/>
    </reaction>
</comment>
<dbReference type="GO" id="GO:0006567">
    <property type="term" value="P:L-threonine catabolic process"/>
    <property type="evidence" value="ECO:0007669"/>
    <property type="project" value="TreeGrafter"/>
</dbReference>
<evidence type="ECO:0000256" key="1">
    <source>
        <dbReference type="ARBA" id="ARBA00001933"/>
    </source>
</evidence>
<dbReference type="InterPro" id="IPR050147">
    <property type="entry name" value="Ser/Thr_Dehydratase"/>
</dbReference>
<organism evidence="8 9">
    <name type="scientific">Schizophyllum amplum</name>
    <dbReference type="NCBI Taxonomy" id="97359"/>
    <lineage>
        <taxon>Eukaryota</taxon>
        <taxon>Fungi</taxon>
        <taxon>Dikarya</taxon>
        <taxon>Basidiomycota</taxon>
        <taxon>Agaricomycotina</taxon>
        <taxon>Agaricomycetes</taxon>
        <taxon>Agaricomycetidae</taxon>
        <taxon>Agaricales</taxon>
        <taxon>Schizophyllaceae</taxon>
        <taxon>Schizophyllum</taxon>
    </lineage>
</organism>
<evidence type="ECO:0000313" key="8">
    <source>
        <dbReference type="EMBL" id="TRM61691.1"/>
    </source>
</evidence>
<comment type="similarity">
    <text evidence="2">Belongs to the serine/threonine dehydratase family.</text>
</comment>
<evidence type="ECO:0000256" key="4">
    <source>
        <dbReference type="ARBA" id="ARBA00022898"/>
    </source>
</evidence>
<dbReference type="InterPro" id="IPR036052">
    <property type="entry name" value="TrpB-like_PALP_sf"/>
</dbReference>
<name>A0A550CA58_9AGAR</name>
<keyword evidence="5" id="KW-0456">Lyase</keyword>
<evidence type="ECO:0000313" key="9">
    <source>
        <dbReference type="Proteomes" id="UP000320762"/>
    </source>
</evidence>
<feature type="domain" description="Tryptophan synthase beta chain-like PALP" evidence="7">
    <location>
        <begin position="13"/>
        <end position="336"/>
    </location>
</feature>
<dbReference type="PANTHER" id="PTHR48078">
    <property type="entry name" value="THREONINE DEHYDRATASE, MITOCHONDRIAL-RELATED"/>
    <property type="match status" value="1"/>
</dbReference>
<dbReference type="STRING" id="97359.A0A550CA58"/>
<dbReference type="GO" id="GO:0006565">
    <property type="term" value="P:L-serine catabolic process"/>
    <property type="evidence" value="ECO:0007669"/>
    <property type="project" value="TreeGrafter"/>
</dbReference>
<dbReference type="Gene3D" id="3.40.50.1100">
    <property type="match status" value="2"/>
</dbReference>
<gene>
    <name evidence="8" type="ORF">BD626DRAFT_548870</name>
</gene>
<dbReference type="SUPFAM" id="SSF53686">
    <property type="entry name" value="Tryptophan synthase beta subunit-like PLP-dependent enzymes"/>
    <property type="match status" value="1"/>
</dbReference>
<dbReference type="EC" id="4.3.1.17" evidence="3"/>
<dbReference type="AlphaFoldDB" id="A0A550CA58"/>
<evidence type="ECO:0000256" key="2">
    <source>
        <dbReference type="ARBA" id="ARBA00010869"/>
    </source>
</evidence>